<dbReference type="AlphaFoldDB" id="A0A0Z8F6H2"/>
<protein>
    <submittedName>
        <fullName evidence="1">Uncharacterized protein</fullName>
    </submittedName>
</protein>
<accession>A0A0Z8F6H2</accession>
<dbReference type="EMBL" id="FIHA01000010">
    <property type="protein sequence ID" value="CYU74479.1"/>
    <property type="molecule type" value="Genomic_DNA"/>
</dbReference>
<reference evidence="1 2" key="1">
    <citation type="submission" date="2016-02" db="EMBL/GenBank/DDBJ databases">
        <authorList>
            <consortium name="Pathogen Informatics"/>
        </authorList>
    </citation>
    <scope>NUCLEOTIDE SEQUENCE [LARGE SCALE GENOMIC DNA]</scope>
    <source>
        <strain evidence="1 2">LSS52</strain>
    </source>
</reference>
<proteinExistence type="predicted"/>
<organism evidence="1 2">
    <name type="scientific">Streptococcus suis</name>
    <dbReference type="NCBI Taxonomy" id="1307"/>
    <lineage>
        <taxon>Bacteria</taxon>
        <taxon>Bacillati</taxon>
        <taxon>Bacillota</taxon>
        <taxon>Bacilli</taxon>
        <taxon>Lactobacillales</taxon>
        <taxon>Streptococcaceae</taxon>
        <taxon>Streptococcus</taxon>
    </lineage>
</organism>
<dbReference type="RefSeq" id="WP_044776091.1">
    <property type="nucleotide sequence ID" value="NZ_CEDY01000016.1"/>
</dbReference>
<dbReference type="Proteomes" id="UP000072794">
    <property type="component" value="Unassembled WGS sequence"/>
</dbReference>
<evidence type="ECO:0000313" key="1">
    <source>
        <dbReference type="EMBL" id="CYU74479.1"/>
    </source>
</evidence>
<name>A0A0Z8F6H2_STRSU</name>
<sequence>MIFLSFSEILQVILTVNKRKKKNVGWVKQEAIVNSIFQFLEIPGKEDEEFYVSTSDCSKYFNGRKNIPQKLKNYLAQQDFSQIVEKFAQRMMQYTETSTISVAKKLYDVAGEQTNVPNSENQLFLEQKKRLHSFYDQEKYAHYIASTILFSLIHVPNILNCQQEETSLLDSLHFNQDLEEAIQQGRYYQSYERDIIIHPDMKKKEYKVLVKRQFISHYPNPVHPHKDRFILNTFYSTAALRSNNHFISLKINQIDYSDRVQVLDEDLDIEKHRFPYKRSLLVENLPASELYHIDLQTKYFASFPIRFGSFRLHSPAKRFKVTVRIRTNEKRKLCLTLKNFGSFNKQISNIDRIEPNATMAYFENIDWTFPSSGYAYVVKPWNEFWQDFLLQNQKKSAEE</sequence>
<gene>
    <name evidence="1" type="ORF">ERS132414_00705</name>
</gene>
<evidence type="ECO:0000313" key="2">
    <source>
        <dbReference type="Proteomes" id="UP000072794"/>
    </source>
</evidence>